<keyword evidence="4" id="KW-1185">Reference proteome</keyword>
<dbReference type="RefSeq" id="WP_380711483.1">
    <property type="nucleotide sequence ID" value="NZ_JBHUML010000002.1"/>
</dbReference>
<feature type="region of interest" description="Disordered" evidence="1">
    <location>
        <begin position="107"/>
        <end position="158"/>
    </location>
</feature>
<dbReference type="Proteomes" id="UP001597520">
    <property type="component" value="Unassembled WGS sequence"/>
</dbReference>
<dbReference type="InterPro" id="IPR025400">
    <property type="entry name" value="Lin1244/Lin1753-like_N"/>
</dbReference>
<feature type="compositionally biased region" description="Low complexity" evidence="1">
    <location>
        <begin position="136"/>
        <end position="149"/>
    </location>
</feature>
<dbReference type="EMBL" id="JBHUML010000002">
    <property type="protein sequence ID" value="MFD2704195.1"/>
    <property type="molecule type" value="Genomic_DNA"/>
</dbReference>
<comment type="caution">
    <text evidence="3">The sequence shown here is derived from an EMBL/GenBank/DDBJ whole genome shotgun (WGS) entry which is preliminary data.</text>
</comment>
<evidence type="ECO:0000313" key="4">
    <source>
        <dbReference type="Proteomes" id="UP001597520"/>
    </source>
</evidence>
<feature type="compositionally biased region" description="Basic and acidic residues" evidence="1">
    <location>
        <begin position="107"/>
        <end position="135"/>
    </location>
</feature>
<evidence type="ECO:0000256" key="1">
    <source>
        <dbReference type="SAM" id="MobiDB-lite"/>
    </source>
</evidence>
<organism evidence="3 4">
    <name type="scientific">Salibacterium lacus</name>
    <dbReference type="NCBI Taxonomy" id="1898109"/>
    <lineage>
        <taxon>Bacteria</taxon>
        <taxon>Bacillati</taxon>
        <taxon>Bacillota</taxon>
        <taxon>Bacilli</taxon>
        <taxon>Bacillales</taxon>
        <taxon>Bacillaceae</taxon>
    </lineage>
</organism>
<evidence type="ECO:0000313" key="3">
    <source>
        <dbReference type="EMBL" id="MFD2704195.1"/>
    </source>
</evidence>
<reference evidence="4" key="1">
    <citation type="journal article" date="2019" name="Int. J. Syst. Evol. Microbiol.">
        <title>The Global Catalogue of Microorganisms (GCM) 10K type strain sequencing project: providing services to taxonomists for standard genome sequencing and annotation.</title>
        <authorList>
            <consortium name="The Broad Institute Genomics Platform"/>
            <consortium name="The Broad Institute Genome Sequencing Center for Infectious Disease"/>
            <person name="Wu L."/>
            <person name="Ma J."/>
        </authorList>
    </citation>
    <scope>NUCLEOTIDE SEQUENCE [LARGE SCALE GENOMIC DNA]</scope>
    <source>
        <strain evidence="4">KCTC 33792</strain>
    </source>
</reference>
<protein>
    <submittedName>
        <fullName evidence="3">Lin1244/Lin1753 domain-containing protein</fullName>
    </submittedName>
</protein>
<sequence>MKEAYYFSHDQNARRDPKILAMRSDYGSEGYGRYWMIIEMLSEQEDYKLKHAKWVTNAIAMELLCDANSAEQFLNDCVNEYELLQSDGEFFWSDSLIRRMEVKEEKRQKKVEAGKKGAEKRWHNSDSEGKGKESDGSAIADDGGAIAQDGKGKESKGKESKRKYRDYVYLTDTEYGRLVKDYGEELTNKKIRDLDDYIAMKKPGYKDHNRAIRNFIRRDQEDGVLPKDLKEQKTDKPKTEKEVLENRYREVQEELNKGYDYFFDRAITDHWDDLKQEAAEIEQQLRSN</sequence>
<dbReference type="Pfam" id="PF14297">
    <property type="entry name" value="Lin1244_N"/>
    <property type="match status" value="1"/>
</dbReference>
<name>A0ABW5SZY6_9BACI</name>
<evidence type="ECO:0000259" key="2">
    <source>
        <dbReference type="Pfam" id="PF14297"/>
    </source>
</evidence>
<proteinExistence type="predicted"/>
<accession>A0ABW5SZY6</accession>
<gene>
    <name evidence="3" type="ORF">ACFSUB_01845</name>
</gene>
<feature type="domain" description="Lin1244/Lin1753-like N-terminal" evidence="2">
    <location>
        <begin position="6"/>
        <end position="95"/>
    </location>
</feature>